<dbReference type="GO" id="GO:0006508">
    <property type="term" value="P:proteolysis"/>
    <property type="evidence" value="ECO:0007669"/>
    <property type="project" value="UniProtKB-KW"/>
</dbReference>
<evidence type="ECO:0000256" key="10">
    <source>
        <dbReference type="ARBA" id="ARBA00023180"/>
    </source>
</evidence>
<feature type="signal peptide" evidence="12">
    <location>
        <begin position="1"/>
        <end position="18"/>
    </location>
</feature>
<dbReference type="AlphaFoldDB" id="A0A4Y1QXC2"/>
<evidence type="ECO:0000256" key="12">
    <source>
        <dbReference type="SAM" id="SignalP"/>
    </source>
</evidence>
<dbReference type="InterPro" id="IPR034161">
    <property type="entry name" value="Pepsin-like_plant"/>
</dbReference>
<dbReference type="InterPro" id="IPR021109">
    <property type="entry name" value="Peptidase_aspartic_dom_sf"/>
</dbReference>
<evidence type="ECO:0000256" key="6">
    <source>
        <dbReference type="ARBA" id="ARBA00022750"/>
    </source>
</evidence>
<dbReference type="Pfam" id="PF14541">
    <property type="entry name" value="TAXi_C"/>
    <property type="match status" value="1"/>
</dbReference>
<keyword evidence="10" id="KW-0325">Glycoprotein</keyword>
<evidence type="ECO:0000256" key="7">
    <source>
        <dbReference type="ARBA" id="ARBA00022801"/>
    </source>
</evidence>
<keyword evidence="8" id="KW-1133">Transmembrane helix</keyword>
<dbReference type="InterPro" id="IPR033121">
    <property type="entry name" value="PEPTIDASE_A1"/>
</dbReference>
<dbReference type="GO" id="GO:0004190">
    <property type="term" value="F:aspartic-type endopeptidase activity"/>
    <property type="evidence" value="ECO:0007669"/>
    <property type="project" value="UniProtKB-KW"/>
</dbReference>
<evidence type="ECO:0000256" key="1">
    <source>
        <dbReference type="ARBA" id="ARBA00004370"/>
    </source>
</evidence>
<evidence type="ECO:0000256" key="2">
    <source>
        <dbReference type="ARBA" id="ARBA00007447"/>
    </source>
</evidence>
<evidence type="ECO:0000313" key="14">
    <source>
        <dbReference type="EMBL" id="BBG96505.1"/>
    </source>
</evidence>
<keyword evidence="4" id="KW-0812">Transmembrane</keyword>
<dbReference type="PANTHER" id="PTHR13683:SF375">
    <property type="entry name" value="PEPTIDASE A1 DOMAIN-CONTAINING PROTEIN"/>
    <property type="match status" value="1"/>
</dbReference>
<dbReference type="SUPFAM" id="SSF50630">
    <property type="entry name" value="Acid proteases"/>
    <property type="match status" value="1"/>
</dbReference>
<evidence type="ECO:0000256" key="11">
    <source>
        <dbReference type="PIRSR" id="PIRSR601461-1"/>
    </source>
</evidence>
<dbReference type="PRINTS" id="PR00792">
    <property type="entry name" value="PEPSIN"/>
</dbReference>
<comment type="subcellular location">
    <subcellularLocation>
        <location evidence="1">Membrane</location>
    </subcellularLocation>
</comment>
<feature type="domain" description="Peptidase A1" evidence="13">
    <location>
        <begin position="80"/>
        <end position="409"/>
    </location>
</feature>
<dbReference type="InterPro" id="IPR032861">
    <property type="entry name" value="TAXi_N"/>
</dbReference>
<keyword evidence="3 14" id="KW-0645">Protease</keyword>
<feature type="active site" evidence="11">
    <location>
        <position position="98"/>
    </location>
</feature>
<keyword evidence="7" id="KW-0378">Hydrolase</keyword>
<evidence type="ECO:0000256" key="5">
    <source>
        <dbReference type="ARBA" id="ARBA00022729"/>
    </source>
</evidence>
<dbReference type="CDD" id="cd05476">
    <property type="entry name" value="pepsin_A_like_plant"/>
    <property type="match status" value="1"/>
</dbReference>
<dbReference type="Gene3D" id="2.40.70.10">
    <property type="entry name" value="Acid Proteases"/>
    <property type="match status" value="2"/>
</dbReference>
<dbReference type="PROSITE" id="PS51767">
    <property type="entry name" value="PEPTIDASE_A1"/>
    <property type="match status" value="1"/>
</dbReference>
<feature type="active site" evidence="11">
    <location>
        <position position="308"/>
    </location>
</feature>
<accession>A0A4Y1QXC2</accession>
<dbReference type="InterPro" id="IPR032799">
    <property type="entry name" value="TAXi_C"/>
</dbReference>
<dbReference type="GO" id="GO:0016020">
    <property type="term" value="C:membrane"/>
    <property type="evidence" value="ECO:0007669"/>
    <property type="project" value="UniProtKB-SubCell"/>
</dbReference>
<evidence type="ECO:0000256" key="3">
    <source>
        <dbReference type="ARBA" id="ARBA00022670"/>
    </source>
</evidence>
<dbReference type="EMBL" id="AP019298">
    <property type="protein sequence ID" value="BBG96505.1"/>
    <property type="molecule type" value="Genomic_DNA"/>
</dbReference>
<reference evidence="14" key="1">
    <citation type="journal article" date="2019" name="Science">
        <title>Mutation of a bHLH transcription factor allowed almond domestication.</title>
        <authorList>
            <person name="Sanchez-Perez R."/>
            <person name="Pavan S."/>
            <person name="Mazzeo R."/>
            <person name="Moldovan C."/>
            <person name="Aiese Cigliano R."/>
            <person name="Del Cueto J."/>
            <person name="Ricciardi F."/>
            <person name="Lotti C."/>
            <person name="Ricciardi L."/>
            <person name="Dicenta F."/>
            <person name="Lopez-Marques R.L."/>
            <person name="Lindberg Moller B."/>
        </authorList>
    </citation>
    <scope>NUCLEOTIDE SEQUENCE</scope>
</reference>
<gene>
    <name evidence="14" type="ORF">Prudu_005331</name>
</gene>
<name>A0A4Y1QXC2_PRUDU</name>
<feature type="non-terminal residue" evidence="14">
    <location>
        <position position="1"/>
    </location>
</feature>
<comment type="similarity">
    <text evidence="2">Belongs to the peptidase A1 family.</text>
</comment>
<keyword evidence="9" id="KW-0472">Membrane</keyword>
<sequence length="409" mass="43449">GKLLITAAVLLPSAVVLCSFPATLTLERAFPTNHRVELSQLRARDRVRHGRMLQQSSSGGGGVINFPVGGTFDPYIVGLYFTSVKLGTPATEFYVQIDTGSDILWVGCNSCNGCPKSTGLKIQLKSFDPKSSSTASLVSCSDKICSLGLQTQDSSCDAKDKQCTYGFKYGDGSGTSGYYVSDLLHFDTAGGGQSVTSNSSANIVFGCSTLATGVLQKTDRAVDGIFGFGQQEFSVISQLSSQGVAPNVFSHCFKGDDTGGGYWFLVRSWILTSPHYNLNLESISVNRQTLAIDPSVFSTSSNQGTIVDSGTTLAYLAEDAYDPFVNAITSAVSQSVTPVTSQGEQCYIVTSSITDMFPQVSLNFAGNASMILRPEDYLLQQNSVSGDEVWCIGIQKSDGQDITVLGTSS</sequence>
<dbReference type="Pfam" id="PF14543">
    <property type="entry name" value="TAXi_N"/>
    <property type="match status" value="1"/>
</dbReference>
<evidence type="ECO:0000256" key="8">
    <source>
        <dbReference type="ARBA" id="ARBA00022989"/>
    </source>
</evidence>
<dbReference type="PANTHER" id="PTHR13683">
    <property type="entry name" value="ASPARTYL PROTEASES"/>
    <property type="match status" value="1"/>
</dbReference>
<evidence type="ECO:0000256" key="4">
    <source>
        <dbReference type="ARBA" id="ARBA00022692"/>
    </source>
</evidence>
<keyword evidence="5 12" id="KW-0732">Signal</keyword>
<protein>
    <submittedName>
        <fullName evidence="14">Eukaryotic aspartyl protease family protein</fullName>
    </submittedName>
</protein>
<evidence type="ECO:0000259" key="13">
    <source>
        <dbReference type="PROSITE" id="PS51767"/>
    </source>
</evidence>
<keyword evidence="6" id="KW-0064">Aspartyl protease</keyword>
<evidence type="ECO:0000256" key="9">
    <source>
        <dbReference type="ARBA" id="ARBA00023136"/>
    </source>
</evidence>
<dbReference type="InterPro" id="IPR001461">
    <property type="entry name" value="Aspartic_peptidase_A1"/>
</dbReference>
<feature type="chain" id="PRO_5021284441" evidence="12">
    <location>
        <begin position="19"/>
        <end position="409"/>
    </location>
</feature>
<proteinExistence type="inferred from homology"/>
<organism evidence="14">
    <name type="scientific">Prunus dulcis</name>
    <name type="common">Almond</name>
    <name type="synonym">Amygdalus dulcis</name>
    <dbReference type="NCBI Taxonomy" id="3755"/>
    <lineage>
        <taxon>Eukaryota</taxon>
        <taxon>Viridiplantae</taxon>
        <taxon>Streptophyta</taxon>
        <taxon>Embryophyta</taxon>
        <taxon>Tracheophyta</taxon>
        <taxon>Spermatophyta</taxon>
        <taxon>Magnoliopsida</taxon>
        <taxon>eudicotyledons</taxon>
        <taxon>Gunneridae</taxon>
        <taxon>Pentapetalae</taxon>
        <taxon>rosids</taxon>
        <taxon>fabids</taxon>
        <taxon>Rosales</taxon>
        <taxon>Rosaceae</taxon>
        <taxon>Amygdaloideae</taxon>
        <taxon>Amygdaleae</taxon>
        <taxon>Prunus</taxon>
    </lineage>
</organism>